<evidence type="ECO:0000256" key="6">
    <source>
        <dbReference type="ARBA" id="ARBA00022927"/>
    </source>
</evidence>
<dbReference type="GO" id="GO:0000145">
    <property type="term" value="C:exocyst"/>
    <property type="evidence" value="ECO:0007669"/>
    <property type="project" value="UniProtKB-UniRule"/>
</dbReference>
<dbReference type="Gene3D" id="2.60.40.10">
    <property type="entry name" value="Immunoglobulins"/>
    <property type="match status" value="1"/>
</dbReference>
<dbReference type="Proteomes" id="UP000192247">
    <property type="component" value="Unassembled WGS sequence"/>
</dbReference>
<evidence type="ECO:0000256" key="5">
    <source>
        <dbReference type="ARBA" id="ARBA00022483"/>
    </source>
</evidence>
<evidence type="ECO:0000259" key="9">
    <source>
        <dbReference type="Pfam" id="PF01833"/>
    </source>
</evidence>
<evidence type="ECO:0000256" key="8">
    <source>
        <dbReference type="SAM" id="MobiDB-lite"/>
    </source>
</evidence>
<organism evidence="11 12">
    <name type="scientific">Tropilaelaps mercedesae</name>
    <dbReference type="NCBI Taxonomy" id="418985"/>
    <lineage>
        <taxon>Eukaryota</taxon>
        <taxon>Metazoa</taxon>
        <taxon>Ecdysozoa</taxon>
        <taxon>Arthropoda</taxon>
        <taxon>Chelicerata</taxon>
        <taxon>Arachnida</taxon>
        <taxon>Acari</taxon>
        <taxon>Parasitiformes</taxon>
        <taxon>Mesostigmata</taxon>
        <taxon>Gamasina</taxon>
        <taxon>Dermanyssoidea</taxon>
        <taxon>Laelapidae</taxon>
        <taxon>Tropilaelaps</taxon>
    </lineage>
</organism>
<evidence type="ECO:0000256" key="4">
    <source>
        <dbReference type="ARBA" id="ARBA00022448"/>
    </source>
</evidence>
<comment type="caution">
    <text evidence="11">The sequence shown here is derived from an EMBL/GenBank/DDBJ whole genome shotgun (WGS) entry which is preliminary data.</text>
</comment>
<feature type="domain" description="Exocyst complex component EXOC2/Sec5 N-terminal" evidence="10">
    <location>
        <begin position="160"/>
        <end position="895"/>
    </location>
</feature>
<dbReference type="FunFam" id="2.60.40.10:FF:000196">
    <property type="entry name" value="Exocyst complex component 2"/>
    <property type="match status" value="1"/>
</dbReference>
<evidence type="ECO:0000256" key="1">
    <source>
        <dbReference type="ARBA" id="ARBA00002660"/>
    </source>
</evidence>
<accession>A0A1V9XAY9</accession>
<evidence type="ECO:0000256" key="7">
    <source>
        <dbReference type="RuleBase" id="RU365069"/>
    </source>
</evidence>
<keyword evidence="5 7" id="KW-0268">Exocytosis</keyword>
<gene>
    <name evidence="11" type="ORF">BIW11_11465</name>
</gene>
<dbReference type="GO" id="GO:0015031">
    <property type="term" value="P:protein transport"/>
    <property type="evidence" value="ECO:0007669"/>
    <property type="project" value="UniProtKB-KW"/>
</dbReference>
<dbReference type="InParanoid" id="A0A1V9XAY9"/>
<proteinExistence type="inferred from homology"/>
<dbReference type="FunCoup" id="A0A1V9XAY9">
    <property type="interactions" value="1407"/>
</dbReference>
<protein>
    <recommendedName>
        <fullName evidence="3 7">Exocyst complex component 2</fullName>
    </recommendedName>
</protein>
<sequence>MVDSMPDNEDRAPKVTGLSPAEGSPGTKVTIRGENFGSGQNDLVSVTICGMDCTMFSEWKSSHKIVTRTRICSGIGDVIITTKSGGKGSCTVQFKGIHESVSPTVESAVWVDEAHYFHGPSFPSIKGPASSSSLSKELNLLGGADQTALSPTRETDLKAQFPDKSTDVFSRNFSPDLYLLTNHMQCSFDNLRMGLKELERRVGNHQEGPTTFLKSNVYAIVKCLDVLKELNKVMNKDRTEMGSALTDGVAQHLKETLEEASSIFDQILRRKESSDSMRTSLSILHKFRFLFNLPAQIEHNVKAGEYDTVISDYSRARSVFHDTEVGIFKRVLNDVESKVAAFKEKLYEGIRKFPGPLDQRKKLISYLVQLEPERNPGWEAIELNQRWLLKSMDDLKSLHLSRARNLTNISDTNVDIDPPQVEFVLSLCRFFCNNAPDFFKLQQAYLQREMEGIQTAPSEEEERRSSDLTLQLESRLCLEVRSALLPTPAMNPTATWPHSSKQPIGPWLPTCLRHVRKCYSSVLKLDPPHAAARMQSLITDLREHAIISLLSQAAQDISRLHEYETWRSSSWLDLSSTSGNYGNGLTFGGSGDSQFQGAHVGSSQLPLLFENRVIEALQVIQENVLQSSASQMFKQMNVKVAIMQNVQAMMTSYVDALEKSPSLDKKQATFARDSLDRVGGSSLSRLTVEDKLLITLANVAVSREYVLPRIQTAFANQQYPDISEIIAQGDQQLVQMDQRVLQRVINLLQQPLVEMVEKLMQEYNVEWSTPKTPNDVSTYVKELLLELTEVQQRILRVCPALVDRVLPPVAAALVAEIARLSAHVKATTPQGTNLQIYIDILALEDALKSLEKNNAFDVLVPCKERLGNTDHTNKMLVDEVVRQFKFNQRLQIKCFQ</sequence>
<dbReference type="InterPro" id="IPR029175">
    <property type="entry name" value="EXOC2/Sec5"/>
</dbReference>
<dbReference type="Pfam" id="PF01833">
    <property type="entry name" value="TIG"/>
    <property type="match status" value="1"/>
</dbReference>
<dbReference type="InterPro" id="IPR014756">
    <property type="entry name" value="Ig_E-set"/>
</dbReference>
<dbReference type="STRING" id="418985.A0A1V9XAY9"/>
<dbReference type="PANTHER" id="PTHR13043:SF1">
    <property type="entry name" value="EXOCYST COMPLEX COMPONENT 2"/>
    <property type="match status" value="1"/>
</dbReference>
<evidence type="ECO:0000259" key="10">
    <source>
        <dbReference type="Pfam" id="PF15469"/>
    </source>
</evidence>
<keyword evidence="12" id="KW-1185">Reference proteome</keyword>
<reference evidence="11 12" key="1">
    <citation type="journal article" date="2017" name="Gigascience">
        <title>Draft genome of the honey bee ectoparasitic mite, Tropilaelaps mercedesae, is shaped by the parasitic life history.</title>
        <authorList>
            <person name="Dong X."/>
            <person name="Armstrong S.D."/>
            <person name="Xia D."/>
            <person name="Makepeace B.L."/>
            <person name="Darby A.C."/>
            <person name="Kadowaki T."/>
        </authorList>
    </citation>
    <scope>NUCLEOTIDE SEQUENCE [LARGE SCALE GENOMIC DNA]</scope>
    <source>
        <strain evidence="11">Wuxi-XJTLU</strain>
    </source>
</reference>
<comment type="function">
    <text evidence="1 7">Component of the exocyst complex involved in the docking of exocytic vesicles with fusion sites on the plasma membrane.</text>
</comment>
<dbReference type="AlphaFoldDB" id="A0A1V9XAY9"/>
<dbReference type="EMBL" id="MNPL01016566">
    <property type="protein sequence ID" value="OQR70699.1"/>
    <property type="molecule type" value="Genomic_DNA"/>
</dbReference>
<keyword evidence="4 7" id="KW-0813">Transport</keyword>
<dbReference type="Pfam" id="PF15469">
    <property type="entry name" value="Sec5"/>
    <property type="match status" value="1"/>
</dbReference>
<evidence type="ECO:0000256" key="2">
    <source>
        <dbReference type="ARBA" id="ARBA00010578"/>
    </source>
</evidence>
<dbReference type="InterPro" id="IPR002909">
    <property type="entry name" value="IPT_dom"/>
</dbReference>
<name>A0A1V9XAY9_9ACAR</name>
<comment type="subunit">
    <text evidence="7">Component of the exocyst complex.</text>
</comment>
<comment type="similarity">
    <text evidence="2 7">Belongs to the SEC5 family.</text>
</comment>
<feature type="domain" description="IPT/TIG" evidence="9">
    <location>
        <begin position="13"/>
        <end position="93"/>
    </location>
</feature>
<dbReference type="InterPro" id="IPR039481">
    <property type="entry name" value="EXOC2/Sec5_N_dom"/>
</dbReference>
<dbReference type="CDD" id="cd00603">
    <property type="entry name" value="IPT_PCSR"/>
    <property type="match status" value="1"/>
</dbReference>
<dbReference type="PANTHER" id="PTHR13043">
    <property type="entry name" value="EXOCYST COMPLEX COMPONENT SEC5"/>
    <property type="match status" value="1"/>
</dbReference>
<feature type="region of interest" description="Disordered" evidence="8">
    <location>
        <begin position="1"/>
        <end position="34"/>
    </location>
</feature>
<evidence type="ECO:0000313" key="12">
    <source>
        <dbReference type="Proteomes" id="UP000192247"/>
    </source>
</evidence>
<keyword evidence="6 7" id="KW-0653">Protein transport</keyword>
<evidence type="ECO:0000313" key="11">
    <source>
        <dbReference type="EMBL" id="OQR70699.1"/>
    </source>
</evidence>
<dbReference type="InterPro" id="IPR013783">
    <property type="entry name" value="Ig-like_fold"/>
</dbReference>
<evidence type="ECO:0000256" key="3">
    <source>
        <dbReference type="ARBA" id="ARBA00017526"/>
    </source>
</evidence>
<dbReference type="SUPFAM" id="SSF81296">
    <property type="entry name" value="E set domains"/>
    <property type="match status" value="1"/>
</dbReference>
<dbReference type="GO" id="GO:0006887">
    <property type="term" value="P:exocytosis"/>
    <property type="evidence" value="ECO:0007669"/>
    <property type="project" value="UniProtKB-KW"/>
</dbReference>
<dbReference type="OrthoDB" id="26242at2759"/>
<dbReference type="GO" id="GO:0006893">
    <property type="term" value="P:Golgi to plasma membrane transport"/>
    <property type="evidence" value="ECO:0007669"/>
    <property type="project" value="UniProtKB-UniRule"/>
</dbReference>